<dbReference type="PRINTS" id="PR00301">
    <property type="entry name" value="HEATSHOCK70"/>
</dbReference>
<dbReference type="SUPFAM" id="SSF100934">
    <property type="entry name" value="Heat shock protein 70kD (HSP70), C-terminal subdomain"/>
    <property type="match status" value="1"/>
</dbReference>
<name>A0A9N9AP57_9GLOM</name>
<dbReference type="Proteomes" id="UP000789342">
    <property type="component" value="Unassembled WGS sequence"/>
</dbReference>
<dbReference type="GO" id="GO:0005524">
    <property type="term" value="F:ATP binding"/>
    <property type="evidence" value="ECO:0007669"/>
    <property type="project" value="UniProtKB-KW"/>
</dbReference>
<dbReference type="InterPro" id="IPR013126">
    <property type="entry name" value="Hsp_70_fam"/>
</dbReference>
<evidence type="ECO:0000256" key="2">
    <source>
        <dbReference type="ARBA" id="ARBA00022741"/>
    </source>
</evidence>
<dbReference type="Gene3D" id="3.30.420.40">
    <property type="match status" value="2"/>
</dbReference>
<dbReference type="GO" id="GO:0140662">
    <property type="term" value="F:ATP-dependent protein folding chaperone"/>
    <property type="evidence" value="ECO:0007669"/>
    <property type="project" value="InterPro"/>
</dbReference>
<evidence type="ECO:0000256" key="1">
    <source>
        <dbReference type="ARBA" id="ARBA00007381"/>
    </source>
</evidence>
<dbReference type="Pfam" id="PF00012">
    <property type="entry name" value="HSP70"/>
    <property type="match status" value="1"/>
</dbReference>
<dbReference type="AlphaFoldDB" id="A0A9N9AP57"/>
<dbReference type="OrthoDB" id="2401965at2759"/>
<evidence type="ECO:0000313" key="6">
    <source>
        <dbReference type="Proteomes" id="UP000789342"/>
    </source>
</evidence>
<organism evidence="5 6">
    <name type="scientific">Acaulospora morrowiae</name>
    <dbReference type="NCBI Taxonomy" id="94023"/>
    <lineage>
        <taxon>Eukaryota</taxon>
        <taxon>Fungi</taxon>
        <taxon>Fungi incertae sedis</taxon>
        <taxon>Mucoromycota</taxon>
        <taxon>Glomeromycotina</taxon>
        <taxon>Glomeromycetes</taxon>
        <taxon>Diversisporales</taxon>
        <taxon>Acaulosporaceae</taxon>
        <taxon>Acaulospora</taxon>
    </lineage>
</organism>
<dbReference type="SUPFAM" id="SSF53067">
    <property type="entry name" value="Actin-like ATPase domain"/>
    <property type="match status" value="2"/>
</dbReference>
<dbReference type="EMBL" id="CAJVPV010002758">
    <property type="protein sequence ID" value="CAG8535054.1"/>
    <property type="molecule type" value="Genomic_DNA"/>
</dbReference>
<dbReference type="InterPro" id="IPR029047">
    <property type="entry name" value="HSP70_peptide-bd_sf"/>
</dbReference>
<evidence type="ECO:0000256" key="3">
    <source>
        <dbReference type="ARBA" id="ARBA00022840"/>
    </source>
</evidence>
<accession>A0A9N9AP57</accession>
<dbReference type="SUPFAM" id="SSF100920">
    <property type="entry name" value="Heat shock protein 70kD (HSP70), peptide-binding domain"/>
    <property type="match status" value="1"/>
</dbReference>
<keyword evidence="6" id="KW-1185">Reference proteome</keyword>
<dbReference type="Gene3D" id="3.90.640.10">
    <property type="entry name" value="Actin, Chain A, domain 4"/>
    <property type="match status" value="1"/>
</dbReference>
<dbReference type="FunFam" id="3.30.420.40:FF:000026">
    <property type="entry name" value="Heat shock protein 70"/>
    <property type="match status" value="1"/>
</dbReference>
<dbReference type="Gene3D" id="2.60.34.10">
    <property type="entry name" value="Substrate Binding Domain Of DNAk, Chain A, domain 1"/>
    <property type="match status" value="1"/>
</dbReference>
<dbReference type="InterPro" id="IPR043129">
    <property type="entry name" value="ATPase_NBD"/>
</dbReference>
<keyword evidence="2 4" id="KW-0547">Nucleotide-binding</keyword>
<dbReference type="FunFam" id="3.90.640.10:FF:000134">
    <property type="entry name" value="Heat shock cognate 71 kDa protein"/>
    <property type="match status" value="1"/>
</dbReference>
<sequence>MAGGKAIGIDLGSTYSCVGVWNNDRVEIIPNNNGNRTTPSYVAFTRTGRLVGEQARDQVSMNPRNTIFDVKRLVGRQFSDPDLQYYMKQWPFEVINMNGKPYIQVEYKGNIKQLSPVEISSMLLCKIKESAEAFLKEKVTDAVITVSACFNDSQRQATRDAGIIAGLNVLHIINEPTAAAIAYGLDRKTDEECYVLIFDFGGGTFDVSLLTIEDGVLLVKATAGHAGIGGEDFNHRLVNHFTREFKRKFGKDITKNERALCRLRTACERAKRALSSSTQTHIEIDSLFEGIDFYTSLTREKFIELNQDLFRKTIETVRKVLRNANIDKSQINEVVLVGGSTRIPEIQKMVSDFFDGKELNKSINLDEAVAYGAAVKAAILSRDTSEKIERLLLVDVVPLSLGIKTEGGTMNQLIRRNTTIPIKVSRTFSTESDNQSHFQIKIYMYDDEGGQLYYNNLLGEFELTGISPAPKGIPQIEVIFDIDHNGILNVSAVDKSTGQSNGIIVTFDKHRLSKREIKRMISDAKKYRVEDENIAQRVKARNDFENYLNNLRNSLLGVIQEYTTWFDDNQEAEKEEYEHKRKSFENAASQVIRSSSEFSWETWLAEELK</sequence>
<evidence type="ECO:0000313" key="5">
    <source>
        <dbReference type="EMBL" id="CAG8535054.1"/>
    </source>
</evidence>
<dbReference type="FunFam" id="3.30.30.30:FF:000001">
    <property type="entry name" value="heat shock 70 kDa protein-like"/>
    <property type="match status" value="1"/>
</dbReference>
<evidence type="ECO:0000256" key="4">
    <source>
        <dbReference type="RuleBase" id="RU003322"/>
    </source>
</evidence>
<dbReference type="InterPro" id="IPR018181">
    <property type="entry name" value="Heat_shock_70_CS"/>
</dbReference>
<dbReference type="Gene3D" id="3.30.30.30">
    <property type="match status" value="1"/>
</dbReference>
<dbReference type="PANTHER" id="PTHR19375">
    <property type="entry name" value="HEAT SHOCK PROTEIN 70KDA"/>
    <property type="match status" value="1"/>
</dbReference>
<dbReference type="PROSITE" id="PS00329">
    <property type="entry name" value="HSP70_2"/>
    <property type="match status" value="1"/>
</dbReference>
<comment type="caution">
    <text evidence="5">The sequence shown here is derived from an EMBL/GenBank/DDBJ whole genome shotgun (WGS) entry which is preliminary data.</text>
</comment>
<gene>
    <name evidence="5" type="ORF">AMORRO_LOCUS4855</name>
</gene>
<proteinExistence type="inferred from homology"/>
<comment type="similarity">
    <text evidence="1 4">Belongs to the heat shock protein 70 family.</text>
</comment>
<reference evidence="5" key="1">
    <citation type="submission" date="2021-06" db="EMBL/GenBank/DDBJ databases">
        <authorList>
            <person name="Kallberg Y."/>
            <person name="Tangrot J."/>
            <person name="Rosling A."/>
        </authorList>
    </citation>
    <scope>NUCLEOTIDE SEQUENCE</scope>
    <source>
        <strain evidence="5">CL551</strain>
    </source>
</reference>
<dbReference type="InterPro" id="IPR029048">
    <property type="entry name" value="HSP70_C_sf"/>
</dbReference>
<dbReference type="FunFam" id="2.60.34.10:FF:000023">
    <property type="entry name" value="70 kDa heat shock cognate protein"/>
    <property type="match status" value="1"/>
</dbReference>
<protein>
    <submittedName>
        <fullName evidence="5">7324_t:CDS:1</fullName>
    </submittedName>
</protein>
<keyword evidence="3 4" id="KW-0067">ATP-binding</keyword>
<dbReference type="PROSITE" id="PS01036">
    <property type="entry name" value="HSP70_3"/>
    <property type="match status" value="1"/>
</dbReference>
<dbReference type="Gene3D" id="1.20.1270.10">
    <property type="match status" value="1"/>
</dbReference>